<sequence length="119" mass="13283">MDKEKVIEAFKLTWAEYPSPVMLLSRKHDILALNKAGEQYGMPTGVKCHSLGDSASHAKYCKAATALNSGKAVRNVCYIEERGIVYDGFWLPVGEDYLIHFGNDITEYAKEEMFTKSGS</sequence>
<dbReference type="KEGG" id="gtl:EP073_04740"/>
<dbReference type="OrthoDB" id="5421973at2"/>
<dbReference type="RefSeq" id="WP_128466023.1">
    <property type="nucleotide sequence ID" value="NZ_CP035108.1"/>
</dbReference>
<dbReference type="Proteomes" id="UP000287502">
    <property type="component" value="Chromosome"/>
</dbReference>
<proteinExistence type="predicted"/>
<reference evidence="1 2" key="1">
    <citation type="submission" date="2019-01" db="EMBL/GenBank/DDBJ databases">
        <title>Geovibrio thiophilus DSM 11263, complete genome.</title>
        <authorList>
            <person name="Spring S."/>
            <person name="Bunk B."/>
            <person name="Sproer C."/>
        </authorList>
    </citation>
    <scope>NUCLEOTIDE SEQUENCE [LARGE SCALE GENOMIC DNA]</scope>
    <source>
        <strain evidence="1 2">DSM 11263</strain>
    </source>
</reference>
<protein>
    <recommendedName>
        <fullName evidence="3">PAS fold-4 domain-containing protein</fullName>
    </recommendedName>
</protein>
<evidence type="ECO:0008006" key="3">
    <source>
        <dbReference type="Google" id="ProtNLM"/>
    </source>
</evidence>
<evidence type="ECO:0000313" key="2">
    <source>
        <dbReference type="Proteomes" id="UP000287502"/>
    </source>
</evidence>
<evidence type="ECO:0000313" key="1">
    <source>
        <dbReference type="EMBL" id="QAR32736.1"/>
    </source>
</evidence>
<name>A0A3R5Y6C7_9BACT</name>
<gene>
    <name evidence="1" type="ORF">EP073_04740</name>
</gene>
<dbReference type="EMBL" id="CP035108">
    <property type="protein sequence ID" value="QAR32736.1"/>
    <property type="molecule type" value="Genomic_DNA"/>
</dbReference>
<dbReference type="AlphaFoldDB" id="A0A3R5Y6C7"/>
<accession>A0A3R5Y6C7</accession>
<keyword evidence="2" id="KW-1185">Reference proteome</keyword>
<organism evidence="1 2">
    <name type="scientific">Geovibrio thiophilus</name>
    <dbReference type="NCBI Taxonomy" id="139438"/>
    <lineage>
        <taxon>Bacteria</taxon>
        <taxon>Pseudomonadati</taxon>
        <taxon>Deferribacterota</taxon>
        <taxon>Deferribacteres</taxon>
        <taxon>Deferribacterales</taxon>
        <taxon>Geovibrionaceae</taxon>
        <taxon>Geovibrio</taxon>
    </lineage>
</organism>